<feature type="chain" id="PRO_5014683649" description="TraB family protein" evidence="1">
    <location>
        <begin position="19"/>
        <end position="291"/>
    </location>
</feature>
<comment type="caution">
    <text evidence="2">The sequence shown here is derived from an EMBL/GenBank/DDBJ whole genome shotgun (WGS) entry which is preliminary data.</text>
</comment>
<protein>
    <recommendedName>
        <fullName evidence="4">TraB family protein</fullName>
    </recommendedName>
</protein>
<organism evidence="2 3">
    <name type="scientific">Novosphingobium kunmingense</name>
    <dbReference type="NCBI Taxonomy" id="1211806"/>
    <lineage>
        <taxon>Bacteria</taxon>
        <taxon>Pseudomonadati</taxon>
        <taxon>Pseudomonadota</taxon>
        <taxon>Alphaproteobacteria</taxon>
        <taxon>Sphingomonadales</taxon>
        <taxon>Sphingomonadaceae</taxon>
        <taxon>Novosphingobium</taxon>
    </lineage>
</organism>
<dbReference type="InterPro" id="IPR047111">
    <property type="entry name" value="YbaP-like"/>
</dbReference>
<keyword evidence="3" id="KW-1185">Reference proteome</keyword>
<gene>
    <name evidence="2" type="ORF">B0I00_0616</name>
</gene>
<dbReference type="InterPro" id="IPR002816">
    <property type="entry name" value="TraB/PrgY/GumN_fam"/>
</dbReference>
<dbReference type="Proteomes" id="UP000232587">
    <property type="component" value="Unassembled WGS sequence"/>
</dbReference>
<accession>A0A2N0I2L4</accession>
<proteinExistence type="predicted"/>
<reference evidence="2 3" key="1">
    <citation type="submission" date="2017-11" db="EMBL/GenBank/DDBJ databases">
        <title>Genomic Encyclopedia of Type Strains, Phase III (KMG-III): the genomes of soil and plant-associated and newly described type strains.</title>
        <authorList>
            <person name="Whitman W."/>
        </authorList>
    </citation>
    <scope>NUCLEOTIDE SEQUENCE [LARGE SCALE GENOMIC DNA]</scope>
    <source>
        <strain evidence="2 3">CGMCC 1.12274</strain>
    </source>
</reference>
<keyword evidence="1" id="KW-0732">Signal</keyword>
<dbReference type="RefSeq" id="WP_232730092.1">
    <property type="nucleotide sequence ID" value="NZ_PHUF01000002.1"/>
</dbReference>
<feature type="signal peptide" evidence="1">
    <location>
        <begin position="1"/>
        <end position="18"/>
    </location>
</feature>
<evidence type="ECO:0000313" key="3">
    <source>
        <dbReference type="Proteomes" id="UP000232587"/>
    </source>
</evidence>
<sequence>MSSKHGLLAALLALFALAACRQAEPARPALWQVEGPGGQRAWLFGTIHALSRPVAWRSPAIDAALNKSDRVVLEVARIDDQTALEQIFARLGAAPRSQPLRSRIAPGARAAFDRYVDHYDVDAAPLDRLDTWAAAIVLAQAAQAASGSDSGNGVDRAVAKLAGSRPIDEFEGADGQFRTFDALPEADQRDLLAAVVADPAAVGSETRRLEQAWMTGDLAAIEAETRTGMMADRELRTALLLDRNRAWTARLVAMLTQGQRPFVAVGAAHLAGPDGLPAMLTSQGYRVTRIQ</sequence>
<dbReference type="CDD" id="cd14789">
    <property type="entry name" value="Tiki"/>
    <property type="match status" value="1"/>
</dbReference>
<dbReference type="PANTHER" id="PTHR40590:SF1">
    <property type="entry name" value="CYTOPLASMIC PROTEIN"/>
    <property type="match status" value="1"/>
</dbReference>
<dbReference type="PROSITE" id="PS51257">
    <property type="entry name" value="PROKAR_LIPOPROTEIN"/>
    <property type="match status" value="1"/>
</dbReference>
<dbReference type="EMBL" id="PHUF01000002">
    <property type="protein sequence ID" value="PKB25417.1"/>
    <property type="molecule type" value="Genomic_DNA"/>
</dbReference>
<name>A0A2N0I2L4_9SPHN</name>
<dbReference type="AlphaFoldDB" id="A0A2N0I2L4"/>
<evidence type="ECO:0000313" key="2">
    <source>
        <dbReference type="EMBL" id="PKB25417.1"/>
    </source>
</evidence>
<evidence type="ECO:0008006" key="4">
    <source>
        <dbReference type="Google" id="ProtNLM"/>
    </source>
</evidence>
<evidence type="ECO:0000256" key="1">
    <source>
        <dbReference type="SAM" id="SignalP"/>
    </source>
</evidence>
<dbReference type="PANTHER" id="PTHR40590">
    <property type="entry name" value="CYTOPLASMIC PROTEIN-RELATED"/>
    <property type="match status" value="1"/>
</dbReference>
<dbReference type="Pfam" id="PF01963">
    <property type="entry name" value="TraB_PrgY_gumN"/>
    <property type="match status" value="1"/>
</dbReference>